<dbReference type="AlphaFoldDB" id="A0A8T0PBT4"/>
<dbReference type="EMBL" id="CM029052">
    <property type="protein sequence ID" value="KAG2559284.1"/>
    <property type="molecule type" value="Genomic_DNA"/>
</dbReference>
<dbReference type="Proteomes" id="UP000823388">
    <property type="component" value="Chromosome 8N"/>
</dbReference>
<keyword evidence="2" id="KW-1185">Reference proteome</keyword>
<sequence>MTSHVVASEQKCTLFSLPLEKTCIPVREFGWSFEKLKLGYEDVATLIVLPIRVRTNPRQVFFKVGESFFSILL</sequence>
<proteinExistence type="predicted"/>
<evidence type="ECO:0000313" key="1">
    <source>
        <dbReference type="EMBL" id="KAG2559283.1"/>
    </source>
</evidence>
<name>A0A8T0PBT4_PANVG</name>
<comment type="caution">
    <text evidence="1">The sequence shown here is derived from an EMBL/GenBank/DDBJ whole genome shotgun (WGS) entry which is preliminary data.</text>
</comment>
<reference evidence="1" key="1">
    <citation type="submission" date="2020-05" db="EMBL/GenBank/DDBJ databases">
        <title>WGS assembly of Panicum virgatum.</title>
        <authorList>
            <person name="Lovell J.T."/>
            <person name="Jenkins J."/>
            <person name="Shu S."/>
            <person name="Juenger T.E."/>
            <person name="Schmutz J."/>
        </authorList>
    </citation>
    <scope>NUCLEOTIDE SEQUENCE</scope>
    <source>
        <strain evidence="1">AP13</strain>
    </source>
</reference>
<accession>A0A8T0PBT4</accession>
<dbReference type="EMBL" id="CM029052">
    <property type="protein sequence ID" value="KAG2559283.1"/>
    <property type="molecule type" value="Genomic_DNA"/>
</dbReference>
<evidence type="ECO:0000313" key="2">
    <source>
        <dbReference type="Proteomes" id="UP000823388"/>
    </source>
</evidence>
<gene>
    <name evidence="1" type="ORF">PVAP13_8NG312631</name>
</gene>
<organism evidence="1 2">
    <name type="scientific">Panicum virgatum</name>
    <name type="common">Blackwell switchgrass</name>
    <dbReference type="NCBI Taxonomy" id="38727"/>
    <lineage>
        <taxon>Eukaryota</taxon>
        <taxon>Viridiplantae</taxon>
        <taxon>Streptophyta</taxon>
        <taxon>Embryophyta</taxon>
        <taxon>Tracheophyta</taxon>
        <taxon>Spermatophyta</taxon>
        <taxon>Magnoliopsida</taxon>
        <taxon>Liliopsida</taxon>
        <taxon>Poales</taxon>
        <taxon>Poaceae</taxon>
        <taxon>PACMAD clade</taxon>
        <taxon>Panicoideae</taxon>
        <taxon>Panicodae</taxon>
        <taxon>Paniceae</taxon>
        <taxon>Panicinae</taxon>
        <taxon>Panicum</taxon>
        <taxon>Panicum sect. Hiantes</taxon>
    </lineage>
</organism>
<protein>
    <submittedName>
        <fullName evidence="1">Uncharacterized protein</fullName>
    </submittedName>
</protein>